<dbReference type="Pfam" id="PF02838">
    <property type="entry name" value="Glyco_hydro_20b"/>
    <property type="match status" value="1"/>
</dbReference>
<evidence type="ECO:0000259" key="7">
    <source>
        <dbReference type="Pfam" id="PF02838"/>
    </source>
</evidence>
<evidence type="ECO:0000313" key="9">
    <source>
        <dbReference type="Proteomes" id="UP000886751"/>
    </source>
</evidence>
<evidence type="ECO:0000313" key="8">
    <source>
        <dbReference type="EMBL" id="HIX95837.1"/>
    </source>
</evidence>
<evidence type="ECO:0000259" key="6">
    <source>
        <dbReference type="Pfam" id="PF00728"/>
    </source>
</evidence>
<dbReference type="SUPFAM" id="SSF55545">
    <property type="entry name" value="beta-N-acetylhexosaminidase-like domain"/>
    <property type="match status" value="1"/>
</dbReference>
<sequence length="618" mass="69268">MDLLPKPKERSFQDGAYTPGIHAMILLAPGTAPGALLYARMLQQTFAEQAGLRPDILRGEARPGDLLLTLDDALPAGQYRLAIAPDAVTLTAGDDEALCNGVQTLRQIIDLNGAVLPAQTITDWPDMATRGYYFDCSRGRVPKLSYLKQVADRLCRYKVNQWQLYIEHTYLFRDLSEAWRDDTPLTAQEILELDDYCAARHIELVPSLSTFGHMYKILSTKTCCDLCELEDSEKIPFSYSYAGWHHTLNASDPDSLAFVKKLIDEYRPLFRTNKFNICDDETFDLGKGRSKEQADREGAQALYVRHVKALCEYIVAQGGIPQFWGDIMWRFPESCRELPKETICLNWGYLPEQRENEIRDIAASGITQYACPGCCGWNRWMPLQLYAYKNNRIMGRHARKYHAVGILNTDWGDYGHINDPRLTVPGLLYGAAFAWNADEVPFDEINEAVSRLEYGDASGTLAGAMAEMSDHEVFDWWNAVNWIESSAERRAKLLAKLDMTQVPAANAAVEAARGKVLAAARSLPAGRKDIVQLVCVVADGILLWNDVGAYLAGAHAAGDEAGTALACRLEHWFYRYRIEWDKTSRVSATPNLIRLMNAWADCLRGRAYGSVPAPEAKD</sequence>
<dbReference type="Proteomes" id="UP000886751">
    <property type="component" value="Unassembled WGS sequence"/>
</dbReference>
<accession>A0A9D1Y2Z8</accession>
<evidence type="ECO:0000256" key="2">
    <source>
        <dbReference type="ARBA" id="ARBA00006285"/>
    </source>
</evidence>
<dbReference type="EMBL" id="DXEI01000156">
    <property type="protein sequence ID" value="HIX95837.1"/>
    <property type="molecule type" value="Genomic_DNA"/>
</dbReference>
<dbReference type="GO" id="GO:0016020">
    <property type="term" value="C:membrane"/>
    <property type="evidence" value="ECO:0007669"/>
    <property type="project" value="TreeGrafter"/>
</dbReference>
<dbReference type="GO" id="GO:0005975">
    <property type="term" value="P:carbohydrate metabolic process"/>
    <property type="evidence" value="ECO:0007669"/>
    <property type="project" value="InterPro"/>
</dbReference>
<dbReference type="Pfam" id="PF00728">
    <property type="entry name" value="Glyco_hydro_20"/>
    <property type="match status" value="1"/>
</dbReference>
<feature type="domain" description="Glycoside hydrolase family 20 catalytic" evidence="6">
    <location>
        <begin position="130"/>
        <end position="365"/>
    </location>
</feature>
<dbReference type="PANTHER" id="PTHR22600">
    <property type="entry name" value="BETA-HEXOSAMINIDASE"/>
    <property type="match status" value="1"/>
</dbReference>
<evidence type="ECO:0000256" key="1">
    <source>
        <dbReference type="ARBA" id="ARBA00001231"/>
    </source>
</evidence>
<dbReference type="InterPro" id="IPR025705">
    <property type="entry name" value="Beta_hexosaminidase_sua/sub"/>
</dbReference>
<dbReference type="SUPFAM" id="SSF51445">
    <property type="entry name" value="(Trans)glycosidases"/>
    <property type="match status" value="1"/>
</dbReference>
<dbReference type="GO" id="GO:0030203">
    <property type="term" value="P:glycosaminoglycan metabolic process"/>
    <property type="evidence" value="ECO:0007669"/>
    <property type="project" value="TreeGrafter"/>
</dbReference>
<dbReference type="InterPro" id="IPR017853">
    <property type="entry name" value="GH"/>
</dbReference>
<comment type="caution">
    <text evidence="8">The sequence shown here is derived from an EMBL/GenBank/DDBJ whole genome shotgun (WGS) entry which is preliminary data.</text>
</comment>
<dbReference type="GO" id="GO:0004563">
    <property type="term" value="F:beta-N-acetylhexosaminidase activity"/>
    <property type="evidence" value="ECO:0007669"/>
    <property type="project" value="UniProtKB-EC"/>
</dbReference>
<dbReference type="PANTHER" id="PTHR22600:SF57">
    <property type="entry name" value="BETA-N-ACETYLHEXOSAMINIDASE"/>
    <property type="match status" value="1"/>
</dbReference>
<comment type="catalytic activity">
    <reaction evidence="1">
        <text>Hydrolysis of terminal non-reducing N-acetyl-D-hexosamine residues in N-acetyl-beta-D-hexosaminides.</text>
        <dbReference type="EC" id="3.2.1.52"/>
    </reaction>
</comment>
<proteinExistence type="inferred from homology"/>
<keyword evidence="5" id="KW-0326">Glycosidase</keyword>
<dbReference type="InterPro" id="IPR015883">
    <property type="entry name" value="Glyco_hydro_20_cat"/>
</dbReference>
<evidence type="ECO:0000256" key="4">
    <source>
        <dbReference type="ARBA" id="ARBA00022801"/>
    </source>
</evidence>
<dbReference type="PRINTS" id="PR00738">
    <property type="entry name" value="GLHYDRLASE20"/>
</dbReference>
<comment type="similarity">
    <text evidence="2">Belongs to the glycosyl hydrolase 20 family.</text>
</comment>
<dbReference type="CDD" id="cd06565">
    <property type="entry name" value="GH20_GcnA-like"/>
    <property type="match status" value="1"/>
</dbReference>
<dbReference type="Gene3D" id="3.20.20.80">
    <property type="entry name" value="Glycosidases"/>
    <property type="match status" value="1"/>
</dbReference>
<dbReference type="InterPro" id="IPR015882">
    <property type="entry name" value="HEX_bac_N"/>
</dbReference>
<dbReference type="AlphaFoldDB" id="A0A9D1Y2Z8"/>
<feature type="domain" description="Beta-hexosaminidase bacterial type N-terminal" evidence="7">
    <location>
        <begin position="2"/>
        <end position="124"/>
    </location>
</feature>
<evidence type="ECO:0000256" key="5">
    <source>
        <dbReference type="ARBA" id="ARBA00023295"/>
    </source>
</evidence>
<reference evidence="8" key="2">
    <citation type="submission" date="2021-04" db="EMBL/GenBank/DDBJ databases">
        <authorList>
            <person name="Gilroy R."/>
        </authorList>
    </citation>
    <scope>NUCLEOTIDE SEQUENCE</scope>
    <source>
        <strain evidence="8">ChiHecec2B26-7398</strain>
    </source>
</reference>
<protein>
    <recommendedName>
        <fullName evidence="3">beta-N-acetylhexosaminidase</fullName>
        <ecNumber evidence="3">3.2.1.52</ecNumber>
    </recommendedName>
</protein>
<dbReference type="InterPro" id="IPR029018">
    <property type="entry name" value="Hex-like_dom2"/>
</dbReference>
<reference evidence="8" key="1">
    <citation type="journal article" date="2021" name="PeerJ">
        <title>Extensive microbial diversity within the chicken gut microbiome revealed by metagenomics and culture.</title>
        <authorList>
            <person name="Gilroy R."/>
            <person name="Ravi A."/>
            <person name="Getino M."/>
            <person name="Pursley I."/>
            <person name="Horton D.L."/>
            <person name="Alikhan N.F."/>
            <person name="Baker D."/>
            <person name="Gharbi K."/>
            <person name="Hall N."/>
            <person name="Watson M."/>
            <person name="Adriaenssens E.M."/>
            <person name="Foster-Nyarko E."/>
            <person name="Jarju S."/>
            <person name="Secka A."/>
            <person name="Antonio M."/>
            <person name="Oren A."/>
            <person name="Chaudhuri R.R."/>
            <person name="La Ragione R."/>
            <person name="Hildebrand F."/>
            <person name="Pallen M.J."/>
        </authorList>
    </citation>
    <scope>NUCLEOTIDE SEQUENCE</scope>
    <source>
        <strain evidence="8">ChiHecec2B26-7398</strain>
    </source>
</reference>
<organism evidence="8 9">
    <name type="scientific">Candidatus Gemmiger excrementipullorum</name>
    <dbReference type="NCBI Taxonomy" id="2838610"/>
    <lineage>
        <taxon>Bacteria</taxon>
        <taxon>Bacillati</taxon>
        <taxon>Bacillota</taxon>
        <taxon>Clostridia</taxon>
        <taxon>Eubacteriales</taxon>
        <taxon>Gemmiger</taxon>
    </lineage>
</organism>
<keyword evidence="4" id="KW-0378">Hydrolase</keyword>
<dbReference type="Gene3D" id="3.30.379.10">
    <property type="entry name" value="Chitobiase/beta-hexosaminidase domain 2-like"/>
    <property type="match status" value="1"/>
</dbReference>
<gene>
    <name evidence="8" type="ORF">H9846_10345</name>
</gene>
<dbReference type="EC" id="3.2.1.52" evidence="3"/>
<evidence type="ECO:0000256" key="3">
    <source>
        <dbReference type="ARBA" id="ARBA00012663"/>
    </source>
</evidence>
<name>A0A9D1Y2Z8_9FIRM</name>